<dbReference type="InterPro" id="IPR005821">
    <property type="entry name" value="Ion_trans_dom"/>
</dbReference>
<keyword evidence="15" id="KW-1185">Reference proteome</keyword>
<dbReference type="Gene3D" id="3.30.710.10">
    <property type="entry name" value="Potassium Channel Kv1.1, Chain A"/>
    <property type="match status" value="1"/>
</dbReference>
<dbReference type="InterPro" id="IPR028325">
    <property type="entry name" value="VG_K_chnl"/>
</dbReference>
<proteinExistence type="predicted"/>
<evidence type="ECO:0000313" key="15">
    <source>
        <dbReference type="Proteomes" id="UP000245119"/>
    </source>
</evidence>
<keyword evidence="6" id="KW-0851">Voltage-gated channel</keyword>
<feature type="transmembrane region" description="Helical" evidence="12">
    <location>
        <begin position="396"/>
        <end position="424"/>
    </location>
</feature>
<dbReference type="PROSITE" id="PS50097">
    <property type="entry name" value="BTB"/>
    <property type="match status" value="1"/>
</dbReference>
<evidence type="ECO:0000256" key="5">
    <source>
        <dbReference type="ARBA" id="ARBA00022826"/>
    </source>
</evidence>
<dbReference type="GO" id="GO:0051260">
    <property type="term" value="P:protein homooligomerization"/>
    <property type="evidence" value="ECO:0007669"/>
    <property type="project" value="InterPro"/>
</dbReference>
<dbReference type="Gene3D" id="1.20.120.350">
    <property type="entry name" value="Voltage-gated potassium channels. Chain C"/>
    <property type="match status" value="1"/>
</dbReference>
<dbReference type="Pfam" id="PF02214">
    <property type="entry name" value="BTB_2"/>
    <property type="match status" value="1"/>
</dbReference>
<feature type="domain" description="BTB" evidence="13">
    <location>
        <begin position="6"/>
        <end position="74"/>
    </location>
</feature>
<dbReference type="SUPFAM" id="SSF54695">
    <property type="entry name" value="POZ domain"/>
    <property type="match status" value="1"/>
</dbReference>
<evidence type="ECO:0000259" key="13">
    <source>
        <dbReference type="PROSITE" id="PS50097"/>
    </source>
</evidence>
<keyword evidence="4 12" id="KW-0812">Transmembrane</keyword>
<dbReference type="SMART" id="SM00225">
    <property type="entry name" value="BTB"/>
    <property type="match status" value="1"/>
</dbReference>
<dbReference type="PRINTS" id="PR01498">
    <property type="entry name" value="SHAWCHANNEL"/>
</dbReference>
<evidence type="ECO:0000256" key="6">
    <source>
        <dbReference type="ARBA" id="ARBA00022882"/>
    </source>
</evidence>
<evidence type="ECO:0000256" key="11">
    <source>
        <dbReference type="ARBA" id="ARBA00023303"/>
    </source>
</evidence>
<dbReference type="EMBL" id="PZQS01000002">
    <property type="protein sequence ID" value="PVD36266.1"/>
    <property type="molecule type" value="Genomic_DNA"/>
</dbReference>
<dbReference type="InterPro" id="IPR011333">
    <property type="entry name" value="SKP1/BTB/POZ_sf"/>
</dbReference>
<dbReference type="GO" id="GO:0001508">
    <property type="term" value="P:action potential"/>
    <property type="evidence" value="ECO:0007669"/>
    <property type="project" value="TreeGrafter"/>
</dbReference>
<evidence type="ECO:0000256" key="2">
    <source>
        <dbReference type="ARBA" id="ARBA00022448"/>
    </source>
</evidence>
<dbReference type="Gene3D" id="1.10.287.70">
    <property type="match status" value="1"/>
</dbReference>
<keyword evidence="8 12" id="KW-1133">Transmembrane helix</keyword>
<dbReference type="SUPFAM" id="SSF81324">
    <property type="entry name" value="Voltage-gated potassium channels"/>
    <property type="match status" value="1"/>
</dbReference>
<dbReference type="InterPro" id="IPR003131">
    <property type="entry name" value="T1-type_BTB"/>
</dbReference>
<comment type="subcellular location">
    <subcellularLocation>
        <location evidence="1">Membrane</location>
        <topology evidence="1">Multi-pass membrane protein</topology>
    </subcellularLocation>
</comment>
<evidence type="ECO:0000256" key="3">
    <source>
        <dbReference type="ARBA" id="ARBA00022538"/>
    </source>
</evidence>
<dbReference type="CDD" id="cd18317">
    <property type="entry name" value="BTB_POZ_Kv"/>
    <property type="match status" value="1"/>
</dbReference>
<feature type="transmembrane region" description="Helical" evidence="12">
    <location>
        <begin position="163"/>
        <end position="181"/>
    </location>
</feature>
<protein>
    <recommendedName>
        <fullName evidence="13">BTB domain-containing protein</fullName>
    </recommendedName>
</protein>
<reference evidence="14 15" key="1">
    <citation type="submission" date="2018-04" db="EMBL/GenBank/DDBJ databases">
        <title>The genome of golden apple snail Pomacea canaliculata provides insight into stress tolerance and invasive adaptation.</title>
        <authorList>
            <person name="Liu C."/>
            <person name="Liu B."/>
            <person name="Ren Y."/>
            <person name="Zhang Y."/>
            <person name="Wang H."/>
            <person name="Li S."/>
            <person name="Jiang F."/>
            <person name="Yin L."/>
            <person name="Zhang G."/>
            <person name="Qian W."/>
            <person name="Fan W."/>
        </authorList>
    </citation>
    <scope>NUCLEOTIDE SEQUENCE [LARGE SCALE GENOMIC DNA]</scope>
    <source>
        <strain evidence="14">SZHN2017</strain>
        <tissue evidence="14">Muscle</tissue>
    </source>
</reference>
<dbReference type="PRINTS" id="PR00169">
    <property type="entry name" value="KCHANNEL"/>
</dbReference>
<dbReference type="PANTHER" id="PTHR11537">
    <property type="entry name" value="VOLTAGE-GATED POTASSIUM CHANNEL"/>
    <property type="match status" value="1"/>
</dbReference>
<feature type="transmembrane region" description="Helical" evidence="12">
    <location>
        <begin position="338"/>
        <end position="358"/>
    </location>
</feature>
<feature type="transmembrane region" description="Helical" evidence="12">
    <location>
        <begin position="237"/>
        <end position="259"/>
    </location>
</feature>
<dbReference type="InterPro" id="IPR003974">
    <property type="entry name" value="K_chnl_volt-dep_Kv3"/>
</dbReference>
<comment type="caution">
    <text evidence="14">The sequence shown here is derived from an EMBL/GenBank/DDBJ whole genome shotgun (WGS) entry which is preliminary data.</text>
</comment>
<evidence type="ECO:0000256" key="1">
    <source>
        <dbReference type="ARBA" id="ARBA00004141"/>
    </source>
</evidence>
<evidence type="ECO:0000256" key="7">
    <source>
        <dbReference type="ARBA" id="ARBA00022958"/>
    </source>
</evidence>
<evidence type="ECO:0000313" key="14">
    <source>
        <dbReference type="EMBL" id="PVD36266.1"/>
    </source>
</evidence>
<evidence type="ECO:0000256" key="12">
    <source>
        <dbReference type="SAM" id="Phobius"/>
    </source>
</evidence>
<evidence type="ECO:0000256" key="10">
    <source>
        <dbReference type="ARBA" id="ARBA00023136"/>
    </source>
</evidence>
<organism evidence="14 15">
    <name type="scientific">Pomacea canaliculata</name>
    <name type="common">Golden apple snail</name>
    <dbReference type="NCBI Taxonomy" id="400727"/>
    <lineage>
        <taxon>Eukaryota</taxon>
        <taxon>Metazoa</taxon>
        <taxon>Spiralia</taxon>
        <taxon>Lophotrochozoa</taxon>
        <taxon>Mollusca</taxon>
        <taxon>Gastropoda</taxon>
        <taxon>Caenogastropoda</taxon>
        <taxon>Architaenioglossa</taxon>
        <taxon>Ampullarioidea</taxon>
        <taxon>Ampullariidae</taxon>
        <taxon>Pomacea</taxon>
    </lineage>
</organism>
<dbReference type="GO" id="GO:0005249">
    <property type="term" value="F:voltage-gated potassium channel activity"/>
    <property type="evidence" value="ECO:0007669"/>
    <property type="project" value="InterPro"/>
</dbReference>
<keyword evidence="2" id="KW-0813">Transport</keyword>
<evidence type="ECO:0000256" key="9">
    <source>
        <dbReference type="ARBA" id="ARBA00023065"/>
    </source>
</evidence>
<gene>
    <name evidence="14" type="ORF">C0Q70_03244</name>
</gene>
<evidence type="ECO:0000256" key="8">
    <source>
        <dbReference type="ARBA" id="ARBA00022989"/>
    </source>
</evidence>
<dbReference type="PANTHER" id="PTHR11537:SF254">
    <property type="entry name" value="POTASSIUM VOLTAGE-GATED CHANNEL PROTEIN SHAB"/>
    <property type="match status" value="1"/>
</dbReference>
<dbReference type="GO" id="GO:0008076">
    <property type="term" value="C:voltage-gated potassium channel complex"/>
    <property type="evidence" value="ECO:0007669"/>
    <property type="project" value="InterPro"/>
</dbReference>
<evidence type="ECO:0000256" key="4">
    <source>
        <dbReference type="ARBA" id="ARBA00022692"/>
    </source>
</evidence>
<dbReference type="FunFam" id="1.10.287.70:FF:000002">
    <property type="entry name" value="Potassium voltage-gated channel subfamily a member"/>
    <property type="match status" value="1"/>
</dbReference>
<accession>A0A2T7PS69</accession>
<keyword evidence="11" id="KW-0407">Ion channel</keyword>
<keyword evidence="9" id="KW-0406">Ion transport</keyword>
<dbReference type="OrthoDB" id="10025005at2759"/>
<keyword evidence="3" id="KW-0633">Potassium transport</keyword>
<keyword evidence="10 12" id="KW-0472">Membrane</keyword>
<name>A0A2T7PS69_POMCA</name>
<dbReference type="Pfam" id="PF00520">
    <property type="entry name" value="Ion_trans"/>
    <property type="match status" value="1"/>
</dbReference>
<keyword evidence="7" id="KW-0630">Potassium</keyword>
<dbReference type="InterPro" id="IPR000210">
    <property type="entry name" value="BTB/POZ_dom"/>
</dbReference>
<dbReference type="InterPro" id="IPR027359">
    <property type="entry name" value="Volt_channel_dom_sf"/>
</dbReference>
<dbReference type="STRING" id="400727.A0A2T7PS69"/>
<dbReference type="InterPro" id="IPR003968">
    <property type="entry name" value="K_chnl_volt-dep_Kv"/>
</dbReference>
<dbReference type="AlphaFoldDB" id="A0A2T7PS69"/>
<sequence>MHTFPQTVVFNVGGTMFETYKSTLHSLPHSPLADDSFLRKHFRQEKGHYFFDRDPDVFCAILNYLRTGELHLPTKCCGPAVKTELEFWGIEEDEIEECCWTNYNSWTTTLDALRRLEQDRKVNMPGSQDDWPEVERSHSKVRELQIKFWNILHNPRSSLLANLYGYVSLTFVIISIFSFVAQTHEFFRVPSHHKAANLGSKATHPITHNTSSANVTAEAVVLNRQNITKGLTEVHPVLLGMDGACLVFFIAEFACRFFLSPRKLKMLAMPTTVIDLLALLPDIIEFSIRIFRHEKGQSTVDVITNMRLLRTFRIFRLMRHFPGLWILFYTLKASLRELLLLLLFVFVGMIFFASLIHYADDQTVFTSIPTACWWAVITMTTVGYGDMYPTTRWGYVVGTLTAICGVLVVGFTVPVLVNNFILYYQHTQCAFSRDRATKRRAHVNKQRRQCLEKRAQGLHERVPEVQMSVLKCFQNHHTANGQPGPSCNETCRSNKKTKKTVSQSVEDGTALLEDEAELSTRQNDATSSDTADLAKLLKLRVT</sequence>
<feature type="transmembrane region" description="Helical" evidence="12">
    <location>
        <begin position="311"/>
        <end position="331"/>
    </location>
</feature>
<feature type="transmembrane region" description="Helical" evidence="12">
    <location>
        <begin position="364"/>
        <end position="384"/>
    </location>
</feature>
<dbReference type="Proteomes" id="UP000245119">
    <property type="component" value="Linkage Group LG2"/>
</dbReference>
<dbReference type="PRINTS" id="PR01491">
    <property type="entry name" value="KVCHANNEL"/>
</dbReference>
<keyword evidence="5" id="KW-0631">Potassium channel</keyword>